<dbReference type="Pfam" id="PF10516">
    <property type="entry name" value="SHNi-TPR"/>
    <property type="match status" value="1"/>
</dbReference>
<evidence type="ECO:0000259" key="9">
    <source>
        <dbReference type="Pfam" id="PF10516"/>
    </source>
</evidence>
<dbReference type="GO" id="GO:0034080">
    <property type="term" value="P:CENP-A containing chromatin assembly"/>
    <property type="evidence" value="ECO:0007669"/>
    <property type="project" value="TreeGrafter"/>
</dbReference>
<proteinExistence type="inferred from homology"/>
<keyword evidence="11" id="KW-1185">Reference proteome</keyword>
<dbReference type="SMART" id="SM00028">
    <property type="entry name" value="TPR"/>
    <property type="match status" value="2"/>
</dbReference>
<keyword evidence="5" id="KW-0539">Nucleus</keyword>
<evidence type="ECO:0000256" key="6">
    <source>
        <dbReference type="PROSITE-ProRule" id="PRU00339"/>
    </source>
</evidence>
<dbReference type="OrthoDB" id="5587616at2759"/>
<dbReference type="PANTHER" id="PTHR15081">
    <property type="entry name" value="NUCLEAR AUTOANTIGENIC SPERM PROTEIN NASP -RELATED"/>
    <property type="match status" value="1"/>
</dbReference>
<keyword evidence="7" id="KW-0175">Coiled coil</keyword>
<feature type="region of interest" description="Disordered" evidence="8">
    <location>
        <begin position="130"/>
        <end position="149"/>
    </location>
</feature>
<protein>
    <recommendedName>
        <fullName evidence="9">Tetratricopeptide SHNi-TPR domain-containing protein</fullName>
    </recommendedName>
</protein>
<keyword evidence="4 6" id="KW-0802">TPR repeat</keyword>
<dbReference type="STRING" id="1314781.A0A165H6E2"/>
<dbReference type="InterPro" id="IPR011990">
    <property type="entry name" value="TPR-like_helical_dom_sf"/>
</dbReference>
<evidence type="ECO:0000256" key="7">
    <source>
        <dbReference type="SAM" id="Coils"/>
    </source>
</evidence>
<dbReference type="Gene3D" id="1.25.40.10">
    <property type="entry name" value="Tetratricopeptide repeat domain"/>
    <property type="match status" value="1"/>
</dbReference>
<evidence type="ECO:0000256" key="1">
    <source>
        <dbReference type="ARBA" id="ARBA00004123"/>
    </source>
</evidence>
<feature type="region of interest" description="Disordered" evidence="8">
    <location>
        <begin position="345"/>
        <end position="416"/>
    </location>
</feature>
<dbReference type="EMBL" id="KV426026">
    <property type="protein sequence ID" value="KZV91518.1"/>
    <property type="molecule type" value="Genomic_DNA"/>
</dbReference>
<dbReference type="InterPro" id="IPR019544">
    <property type="entry name" value="Tetratricopeptide_SHNi-TPR_dom"/>
</dbReference>
<dbReference type="GO" id="GO:0042393">
    <property type="term" value="F:histone binding"/>
    <property type="evidence" value="ECO:0007669"/>
    <property type="project" value="TreeGrafter"/>
</dbReference>
<evidence type="ECO:0000313" key="11">
    <source>
        <dbReference type="Proteomes" id="UP000077266"/>
    </source>
</evidence>
<dbReference type="PROSITE" id="PS50005">
    <property type="entry name" value="TPR"/>
    <property type="match status" value="1"/>
</dbReference>
<feature type="region of interest" description="Disordered" evidence="8">
    <location>
        <begin position="82"/>
        <end position="117"/>
    </location>
</feature>
<gene>
    <name evidence="10" type="ORF">EXIGLDRAFT_648236</name>
</gene>
<name>A0A165H6E2_EXIGL</name>
<dbReference type="SUPFAM" id="SSF48452">
    <property type="entry name" value="TPR-like"/>
    <property type="match status" value="1"/>
</dbReference>
<dbReference type="Proteomes" id="UP000077266">
    <property type="component" value="Unassembled WGS sequence"/>
</dbReference>
<evidence type="ECO:0000256" key="4">
    <source>
        <dbReference type="ARBA" id="ARBA00022803"/>
    </source>
</evidence>
<feature type="compositionally biased region" description="Basic and acidic residues" evidence="8">
    <location>
        <begin position="403"/>
        <end position="416"/>
    </location>
</feature>
<feature type="repeat" description="TPR" evidence="6">
    <location>
        <begin position="180"/>
        <end position="213"/>
    </location>
</feature>
<sequence length="416" mass="44004">MADAAATNGKAPSTIELAVELARKAAALRKWEEAVEHYSQALEIVAKEHGENIPAEHADLYFAYGKALLENAISSNAVLGRADDGAEEEEEDKAGSSKGGANKRFHFGGDAEEDEEDAAVDLLGDAEKAVEEEERAAAEDDDEDEEPEDDFAAAWEVLDVARTLYEKSTADDDLVKLKLADTFIALGDISLETEKFDQAISDFEAGLKLKQELLPLASRQIAEAHYKLSIALDLTSGRLQGAIEHAQGALSSLEARVAELKVGLEGQAPSAAAKPVSSNGKGKGKATATGVPRTDLVENMSRGQIEAELKDVTELMEEVNVKIDELKNTSPEAQSAFAQLESEMKQALGGGSSGTSSTPAVVNDLTGMVKRKKDKAAPAPAPETNGAGTKRKADDEVATNGDASKKARVEDIAEAS</sequence>
<evidence type="ECO:0000256" key="5">
    <source>
        <dbReference type="ARBA" id="ARBA00023242"/>
    </source>
</evidence>
<evidence type="ECO:0000313" key="10">
    <source>
        <dbReference type="EMBL" id="KZV91518.1"/>
    </source>
</evidence>
<dbReference type="GO" id="GO:0006335">
    <property type="term" value="P:DNA replication-dependent chromatin assembly"/>
    <property type="evidence" value="ECO:0007669"/>
    <property type="project" value="TreeGrafter"/>
</dbReference>
<comment type="subcellular location">
    <subcellularLocation>
        <location evidence="1">Nucleus</location>
    </subcellularLocation>
</comment>
<accession>A0A165H6E2</accession>
<feature type="domain" description="Tetratricopeptide SHNi-TPR" evidence="9">
    <location>
        <begin position="180"/>
        <end position="215"/>
    </location>
</feature>
<dbReference type="InterPro" id="IPR051730">
    <property type="entry name" value="NASP-like"/>
</dbReference>
<dbReference type="PANTHER" id="PTHR15081:SF1">
    <property type="entry name" value="NUCLEAR AUTOANTIGENIC SPERM PROTEIN"/>
    <property type="match status" value="1"/>
</dbReference>
<reference evidence="10 11" key="1">
    <citation type="journal article" date="2016" name="Mol. Biol. Evol.">
        <title>Comparative Genomics of Early-Diverging Mushroom-Forming Fungi Provides Insights into the Origins of Lignocellulose Decay Capabilities.</title>
        <authorList>
            <person name="Nagy L.G."/>
            <person name="Riley R."/>
            <person name="Tritt A."/>
            <person name="Adam C."/>
            <person name="Daum C."/>
            <person name="Floudas D."/>
            <person name="Sun H."/>
            <person name="Yadav J.S."/>
            <person name="Pangilinan J."/>
            <person name="Larsson K.H."/>
            <person name="Matsuura K."/>
            <person name="Barry K."/>
            <person name="Labutti K."/>
            <person name="Kuo R."/>
            <person name="Ohm R.A."/>
            <person name="Bhattacharya S.S."/>
            <person name="Shirouzu T."/>
            <person name="Yoshinaga Y."/>
            <person name="Martin F.M."/>
            <person name="Grigoriev I.V."/>
            <person name="Hibbett D.S."/>
        </authorList>
    </citation>
    <scope>NUCLEOTIDE SEQUENCE [LARGE SCALE GENOMIC DNA]</scope>
    <source>
        <strain evidence="10 11">HHB12029</strain>
    </source>
</reference>
<evidence type="ECO:0000256" key="3">
    <source>
        <dbReference type="ARBA" id="ARBA00022737"/>
    </source>
</evidence>
<dbReference type="AlphaFoldDB" id="A0A165H6E2"/>
<dbReference type="InterPro" id="IPR019734">
    <property type="entry name" value="TPR_rpt"/>
</dbReference>
<dbReference type="FunCoup" id="A0A165H6E2">
    <property type="interactions" value="40"/>
</dbReference>
<keyword evidence="3" id="KW-0677">Repeat</keyword>
<organism evidence="10 11">
    <name type="scientific">Exidia glandulosa HHB12029</name>
    <dbReference type="NCBI Taxonomy" id="1314781"/>
    <lineage>
        <taxon>Eukaryota</taxon>
        <taxon>Fungi</taxon>
        <taxon>Dikarya</taxon>
        <taxon>Basidiomycota</taxon>
        <taxon>Agaricomycotina</taxon>
        <taxon>Agaricomycetes</taxon>
        <taxon>Auriculariales</taxon>
        <taxon>Exidiaceae</taxon>
        <taxon>Exidia</taxon>
    </lineage>
</organism>
<comment type="similarity">
    <text evidence="2">Belongs to the NASP family.</text>
</comment>
<evidence type="ECO:0000256" key="2">
    <source>
        <dbReference type="ARBA" id="ARBA00008402"/>
    </source>
</evidence>
<dbReference type="InParanoid" id="A0A165H6E2"/>
<feature type="region of interest" description="Disordered" evidence="8">
    <location>
        <begin position="268"/>
        <end position="292"/>
    </location>
</feature>
<dbReference type="GO" id="GO:0005654">
    <property type="term" value="C:nucleoplasm"/>
    <property type="evidence" value="ECO:0007669"/>
    <property type="project" value="TreeGrafter"/>
</dbReference>
<feature type="coiled-coil region" evidence="7">
    <location>
        <begin position="302"/>
        <end position="343"/>
    </location>
</feature>
<evidence type="ECO:0000256" key="8">
    <source>
        <dbReference type="SAM" id="MobiDB-lite"/>
    </source>
</evidence>